<dbReference type="Proteomes" id="UP001472677">
    <property type="component" value="Unassembled WGS sequence"/>
</dbReference>
<evidence type="ECO:0000313" key="2">
    <source>
        <dbReference type="Proteomes" id="UP001472677"/>
    </source>
</evidence>
<evidence type="ECO:0000313" key="1">
    <source>
        <dbReference type="EMBL" id="KAK8543449.1"/>
    </source>
</evidence>
<proteinExistence type="predicted"/>
<dbReference type="EMBL" id="JBBPBM010000024">
    <property type="protein sequence ID" value="KAK8543449.1"/>
    <property type="molecule type" value="Genomic_DNA"/>
</dbReference>
<reference evidence="1 2" key="1">
    <citation type="journal article" date="2024" name="G3 (Bethesda)">
        <title>Genome assembly of Hibiscus sabdariffa L. provides insights into metabolisms of medicinal natural products.</title>
        <authorList>
            <person name="Kim T."/>
        </authorList>
    </citation>
    <scope>NUCLEOTIDE SEQUENCE [LARGE SCALE GENOMIC DNA]</scope>
    <source>
        <strain evidence="1">TK-2024</strain>
        <tissue evidence="1">Old leaves</tissue>
    </source>
</reference>
<keyword evidence="2" id="KW-1185">Reference proteome</keyword>
<name>A0ABR2DPS9_9ROSI</name>
<accession>A0ABR2DPS9</accession>
<gene>
    <name evidence="1" type="ORF">V6N12_015998</name>
</gene>
<sequence length="80" mass="9193">MREPRAYFTTQMNTNWSSLEAVSLNLTQAKDSLLINMLPPSANASWLLTFSKQEMVEEAEKYKSKNALENYAYGKRNTLN</sequence>
<comment type="caution">
    <text evidence="1">The sequence shown here is derived from an EMBL/GenBank/DDBJ whole genome shotgun (WGS) entry which is preliminary data.</text>
</comment>
<organism evidence="1 2">
    <name type="scientific">Hibiscus sabdariffa</name>
    <name type="common">roselle</name>
    <dbReference type="NCBI Taxonomy" id="183260"/>
    <lineage>
        <taxon>Eukaryota</taxon>
        <taxon>Viridiplantae</taxon>
        <taxon>Streptophyta</taxon>
        <taxon>Embryophyta</taxon>
        <taxon>Tracheophyta</taxon>
        <taxon>Spermatophyta</taxon>
        <taxon>Magnoliopsida</taxon>
        <taxon>eudicotyledons</taxon>
        <taxon>Gunneridae</taxon>
        <taxon>Pentapetalae</taxon>
        <taxon>rosids</taxon>
        <taxon>malvids</taxon>
        <taxon>Malvales</taxon>
        <taxon>Malvaceae</taxon>
        <taxon>Malvoideae</taxon>
        <taxon>Hibiscus</taxon>
    </lineage>
</organism>
<protein>
    <submittedName>
        <fullName evidence="1">Uncharacterized protein</fullName>
    </submittedName>
</protein>